<feature type="transmembrane region" description="Helical" evidence="19">
    <location>
        <begin position="359"/>
        <end position="379"/>
    </location>
</feature>
<keyword evidence="20" id="KW-0732">Signal</keyword>
<dbReference type="GO" id="GO:0046872">
    <property type="term" value="F:metal ion binding"/>
    <property type="evidence" value="ECO:0007669"/>
    <property type="project" value="UniProtKB-KW"/>
</dbReference>
<evidence type="ECO:0000256" key="15">
    <source>
        <dbReference type="ARBA" id="ARBA00032637"/>
    </source>
</evidence>
<evidence type="ECO:0000256" key="4">
    <source>
        <dbReference type="ARBA" id="ARBA00021420"/>
    </source>
</evidence>
<dbReference type="SMART" id="SM00028">
    <property type="entry name" value="TPR"/>
    <property type="match status" value="6"/>
</dbReference>
<dbReference type="InterPro" id="IPR018297">
    <property type="entry name" value="A/G_cyclase_CS"/>
</dbReference>
<dbReference type="InterPro" id="IPR001054">
    <property type="entry name" value="A/G_cyclase"/>
</dbReference>
<dbReference type="CDD" id="cd07302">
    <property type="entry name" value="CHD"/>
    <property type="match status" value="1"/>
</dbReference>
<dbReference type="InterPro" id="IPR011990">
    <property type="entry name" value="TPR-like_helical_dom_sf"/>
</dbReference>
<dbReference type="PANTHER" id="PTHR11920">
    <property type="entry name" value="GUANYLYL CYCLASE"/>
    <property type="match status" value="1"/>
</dbReference>
<comment type="caution">
    <text evidence="22">The sequence shown here is derived from an EMBL/GenBank/DDBJ whole genome shotgun (WGS) entry which is preliminary data.</text>
</comment>
<protein>
    <recommendedName>
        <fullName evidence="4">Adenylate cyclase</fullName>
        <ecNumber evidence="3">4.6.1.1</ecNumber>
    </recommendedName>
    <alternativeName>
        <fullName evidence="14">ATP pyrophosphate-lyase</fullName>
    </alternativeName>
    <alternativeName>
        <fullName evidence="15">Adenylyl cyclase</fullName>
    </alternativeName>
</protein>
<organism evidence="22 23">
    <name type="scientific">Christiangramia sabulilitoris</name>
    <dbReference type="NCBI Taxonomy" id="2583991"/>
    <lineage>
        <taxon>Bacteria</taxon>
        <taxon>Pseudomonadati</taxon>
        <taxon>Bacteroidota</taxon>
        <taxon>Flavobacteriia</taxon>
        <taxon>Flavobacteriales</taxon>
        <taxon>Flavobacteriaceae</taxon>
        <taxon>Christiangramia</taxon>
    </lineage>
</organism>
<dbReference type="SMART" id="SM00044">
    <property type="entry name" value="CYCc"/>
    <property type="match status" value="1"/>
</dbReference>
<evidence type="ECO:0000256" key="20">
    <source>
        <dbReference type="SAM" id="SignalP"/>
    </source>
</evidence>
<dbReference type="OrthoDB" id="9806704at2"/>
<dbReference type="PROSITE" id="PS50125">
    <property type="entry name" value="GUANYLATE_CYCLASE_2"/>
    <property type="match status" value="1"/>
</dbReference>
<evidence type="ECO:0000256" key="3">
    <source>
        <dbReference type="ARBA" id="ARBA00012201"/>
    </source>
</evidence>
<evidence type="ECO:0000256" key="11">
    <source>
        <dbReference type="ARBA" id="ARBA00022998"/>
    </source>
</evidence>
<evidence type="ECO:0000256" key="18">
    <source>
        <dbReference type="RuleBase" id="RU000405"/>
    </source>
</evidence>
<dbReference type="FunFam" id="3.30.70.1230:FF:000033">
    <property type="entry name" value="Adenylate cyclase"/>
    <property type="match status" value="1"/>
</dbReference>
<evidence type="ECO:0000256" key="5">
    <source>
        <dbReference type="ARBA" id="ARBA00022692"/>
    </source>
</evidence>
<dbReference type="Gene3D" id="1.25.40.10">
    <property type="entry name" value="Tetratricopeptide repeat domain"/>
    <property type="match status" value="2"/>
</dbReference>
<dbReference type="InterPro" id="IPR029787">
    <property type="entry name" value="Nucleotide_cyclase"/>
</dbReference>
<dbReference type="GO" id="GO:0004016">
    <property type="term" value="F:adenylate cyclase activity"/>
    <property type="evidence" value="ECO:0007669"/>
    <property type="project" value="UniProtKB-EC"/>
</dbReference>
<evidence type="ECO:0000256" key="12">
    <source>
        <dbReference type="ARBA" id="ARBA00023136"/>
    </source>
</evidence>
<comment type="subcellular location">
    <subcellularLocation>
        <location evidence="2">Membrane</location>
    </subcellularLocation>
</comment>
<evidence type="ECO:0000313" key="22">
    <source>
        <dbReference type="EMBL" id="TRO64368.1"/>
    </source>
</evidence>
<gene>
    <name evidence="22" type="ORF">FGM01_12825</name>
</gene>
<feature type="signal peptide" evidence="20">
    <location>
        <begin position="1"/>
        <end position="32"/>
    </location>
</feature>
<dbReference type="SUPFAM" id="SSF55073">
    <property type="entry name" value="Nucleotide cyclase"/>
    <property type="match status" value="1"/>
</dbReference>
<evidence type="ECO:0000256" key="10">
    <source>
        <dbReference type="ARBA" id="ARBA00022989"/>
    </source>
</evidence>
<evidence type="ECO:0000256" key="8">
    <source>
        <dbReference type="ARBA" id="ARBA00022840"/>
    </source>
</evidence>
<dbReference type="EMBL" id="VHSF01000003">
    <property type="protein sequence ID" value="TRO64368.1"/>
    <property type="molecule type" value="Genomic_DNA"/>
</dbReference>
<keyword evidence="17" id="KW-0802">TPR repeat</keyword>
<dbReference type="GO" id="GO:0006171">
    <property type="term" value="P:cAMP biosynthetic process"/>
    <property type="evidence" value="ECO:0007669"/>
    <property type="project" value="UniProtKB-KW"/>
</dbReference>
<dbReference type="InterPro" id="IPR050401">
    <property type="entry name" value="Cyclic_nucleotide_synthase"/>
</dbReference>
<dbReference type="RefSeq" id="WP_143411563.1">
    <property type="nucleotide sequence ID" value="NZ_VHSF01000003.1"/>
</dbReference>
<accession>A0A550I0M5</accession>
<keyword evidence="9" id="KW-0460">Magnesium</keyword>
<dbReference type="Pfam" id="PF13181">
    <property type="entry name" value="TPR_8"/>
    <property type="match status" value="1"/>
</dbReference>
<evidence type="ECO:0000313" key="23">
    <source>
        <dbReference type="Proteomes" id="UP000315131"/>
    </source>
</evidence>
<keyword evidence="8" id="KW-0067">ATP-binding</keyword>
<keyword evidence="5 19" id="KW-0812">Transmembrane</keyword>
<keyword evidence="10 19" id="KW-1133">Transmembrane helix</keyword>
<dbReference type="Gene3D" id="3.30.70.1230">
    <property type="entry name" value="Nucleotide cyclase"/>
    <property type="match status" value="1"/>
</dbReference>
<evidence type="ECO:0000256" key="6">
    <source>
        <dbReference type="ARBA" id="ARBA00022723"/>
    </source>
</evidence>
<evidence type="ECO:0000256" key="16">
    <source>
        <dbReference type="ARBA" id="ARBA00064436"/>
    </source>
</evidence>
<keyword evidence="13 18" id="KW-0456">Lyase</keyword>
<comment type="subunit">
    <text evidence="16">Homodimer. Can also exist as monomer.</text>
</comment>
<evidence type="ECO:0000256" key="1">
    <source>
        <dbReference type="ARBA" id="ARBA00001593"/>
    </source>
</evidence>
<dbReference type="InterPro" id="IPR019734">
    <property type="entry name" value="TPR_rpt"/>
</dbReference>
<sequence>MQISDKLHLYFKCRIFSAVFLLALFITGTAFSQDQDLQDSLEVKYNSGKRAKKDLEILKGLASNSTEPDKKLKYSAELLKIAREKDAPEYFFHAYFNMGYGHMNKGNNKEALENFFSAATLAESKEDLAVVKVTLGDVYSLSKNHNRSINYYNEAIEILREINDNETLGRALFNAGDEYLKNNQIEKSISYLKEAEKIFTEENFSLGLAYCKGTLGLAYARLGRYADAEANLQEAIQTIEKEEDFSPICEFLIGMADIYTERGLDSTAIEYAQISRELAKAYGFKNEIREANLRLSRIYEKTGNIPESYEYYKEYITYRDSVLNVSTAQDMAGIRADYEVSQKQAEVDLLNAKQENQQLVVISIAIASFLVCLIAFGLYRRNRFIKRTSSIIEAERNRSDSLLLNILPEETAKELKTNGKVKAKKFASVTVLFADFKRFTLVAEKLPPERLIKTIDYYFSQFDRIMEKYGIEKIKTIGDSYMAASGLPFPAHDHATKMLQAAFEMTEFVRETKEKSLFDDADFEVRIGLNSGPVVAGVVGIKKFAYDIWGDTVNIASRMESHSEIGRINISEHTYELVKDQFDCEYRGKVEVKNQRILKMYYVNGVKKNLEKSSMTTNIEN</sequence>
<dbReference type="PROSITE" id="PS00452">
    <property type="entry name" value="GUANYLATE_CYCLASE_1"/>
    <property type="match status" value="1"/>
</dbReference>
<dbReference type="GO" id="GO:0035556">
    <property type="term" value="P:intracellular signal transduction"/>
    <property type="evidence" value="ECO:0007669"/>
    <property type="project" value="InterPro"/>
</dbReference>
<evidence type="ECO:0000256" key="13">
    <source>
        <dbReference type="ARBA" id="ARBA00023239"/>
    </source>
</evidence>
<evidence type="ECO:0000256" key="14">
    <source>
        <dbReference type="ARBA" id="ARBA00032597"/>
    </source>
</evidence>
<comment type="catalytic activity">
    <reaction evidence="1">
        <text>ATP = 3',5'-cyclic AMP + diphosphate</text>
        <dbReference type="Rhea" id="RHEA:15389"/>
        <dbReference type="ChEBI" id="CHEBI:30616"/>
        <dbReference type="ChEBI" id="CHEBI:33019"/>
        <dbReference type="ChEBI" id="CHEBI:58165"/>
        <dbReference type="EC" id="4.6.1.1"/>
    </reaction>
</comment>
<dbReference type="PANTHER" id="PTHR11920:SF335">
    <property type="entry name" value="GUANYLATE CYCLASE"/>
    <property type="match status" value="1"/>
</dbReference>
<evidence type="ECO:0000256" key="17">
    <source>
        <dbReference type="PROSITE-ProRule" id="PRU00339"/>
    </source>
</evidence>
<feature type="repeat" description="TPR" evidence="17">
    <location>
        <begin position="92"/>
        <end position="125"/>
    </location>
</feature>
<keyword evidence="6" id="KW-0479">Metal-binding</keyword>
<evidence type="ECO:0000259" key="21">
    <source>
        <dbReference type="PROSITE" id="PS50125"/>
    </source>
</evidence>
<keyword evidence="11" id="KW-0115">cAMP biosynthesis</keyword>
<dbReference type="EC" id="4.6.1.1" evidence="3"/>
<reference evidence="22 23" key="1">
    <citation type="submission" date="2019-06" db="EMBL/GenBank/DDBJ databases">
        <title>Gramella sabulilitoris sp. nov., isolated from a marine sand.</title>
        <authorList>
            <person name="Yoon J.-H."/>
        </authorList>
    </citation>
    <scope>NUCLEOTIDE SEQUENCE [LARGE SCALE GENOMIC DNA]</scope>
    <source>
        <strain evidence="22 23">HSMS-1</strain>
    </source>
</reference>
<name>A0A550I0M5_9FLAO</name>
<keyword evidence="23" id="KW-1185">Reference proteome</keyword>
<dbReference type="GO" id="GO:0005524">
    <property type="term" value="F:ATP binding"/>
    <property type="evidence" value="ECO:0007669"/>
    <property type="project" value="UniProtKB-KW"/>
</dbReference>
<dbReference type="Pfam" id="PF00211">
    <property type="entry name" value="Guanylate_cyc"/>
    <property type="match status" value="1"/>
</dbReference>
<evidence type="ECO:0000256" key="19">
    <source>
        <dbReference type="SAM" id="Phobius"/>
    </source>
</evidence>
<feature type="domain" description="Guanylate cyclase" evidence="21">
    <location>
        <begin position="430"/>
        <end position="560"/>
    </location>
</feature>
<evidence type="ECO:0000256" key="7">
    <source>
        <dbReference type="ARBA" id="ARBA00022741"/>
    </source>
</evidence>
<proteinExistence type="inferred from homology"/>
<keyword evidence="12 19" id="KW-0472">Membrane</keyword>
<evidence type="ECO:0000256" key="2">
    <source>
        <dbReference type="ARBA" id="ARBA00004370"/>
    </source>
</evidence>
<dbReference type="PROSITE" id="PS50005">
    <property type="entry name" value="TPR"/>
    <property type="match status" value="1"/>
</dbReference>
<dbReference type="Pfam" id="PF13424">
    <property type="entry name" value="TPR_12"/>
    <property type="match status" value="1"/>
</dbReference>
<dbReference type="AlphaFoldDB" id="A0A550I0M5"/>
<feature type="chain" id="PRO_5021762637" description="Adenylate cyclase" evidence="20">
    <location>
        <begin position="33"/>
        <end position="621"/>
    </location>
</feature>
<dbReference type="GO" id="GO:0005886">
    <property type="term" value="C:plasma membrane"/>
    <property type="evidence" value="ECO:0007669"/>
    <property type="project" value="UniProtKB-ARBA"/>
</dbReference>
<dbReference type="SUPFAM" id="SSF48452">
    <property type="entry name" value="TPR-like"/>
    <property type="match status" value="2"/>
</dbReference>
<keyword evidence="7" id="KW-0547">Nucleotide-binding</keyword>
<evidence type="ECO:0000256" key="9">
    <source>
        <dbReference type="ARBA" id="ARBA00022842"/>
    </source>
</evidence>
<dbReference type="Proteomes" id="UP000315131">
    <property type="component" value="Unassembled WGS sequence"/>
</dbReference>
<comment type="similarity">
    <text evidence="18">Belongs to the adenylyl cyclase class-4/guanylyl cyclase family.</text>
</comment>